<organism evidence="1 2">
    <name type="scientific">Legionella shakespearei DSM 23087</name>
    <dbReference type="NCBI Taxonomy" id="1122169"/>
    <lineage>
        <taxon>Bacteria</taxon>
        <taxon>Pseudomonadati</taxon>
        <taxon>Pseudomonadota</taxon>
        <taxon>Gammaproteobacteria</taxon>
        <taxon>Legionellales</taxon>
        <taxon>Legionellaceae</taxon>
        <taxon>Legionella</taxon>
    </lineage>
</organism>
<protein>
    <submittedName>
        <fullName evidence="1">Uncharacterized protein</fullName>
    </submittedName>
</protein>
<sequence>MTREELLTYYKITSDALEKLLNDLLSLPDTRMNRLVFQRALSGIYAKTGSPVATPHLVLFQDLLRCTFVDPRYERLFSESNKEKYFYMFPPQLVKKFDKPFDLDEFVEDAALKADNTVIEEEQNECEEETSYRFF</sequence>
<name>A0A0W0Z0Y4_9GAMM</name>
<evidence type="ECO:0000313" key="2">
    <source>
        <dbReference type="Proteomes" id="UP000054600"/>
    </source>
</evidence>
<proteinExistence type="predicted"/>
<dbReference type="AlphaFoldDB" id="A0A0W0Z0Y4"/>
<gene>
    <name evidence="1" type="ORF">Lsha_0811</name>
</gene>
<reference evidence="1 2" key="1">
    <citation type="submission" date="2015-11" db="EMBL/GenBank/DDBJ databases">
        <title>Genomic analysis of 38 Legionella species identifies large and diverse effector repertoires.</title>
        <authorList>
            <person name="Burstein D."/>
            <person name="Amaro F."/>
            <person name="Zusman T."/>
            <person name="Lifshitz Z."/>
            <person name="Cohen O."/>
            <person name="Gilbert J.A."/>
            <person name="Pupko T."/>
            <person name="Shuman H.A."/>
            <person name="Segal G."/>
        </authorList>
    </citation>
    <scope>NUCLEOTIDE SEQUENCE [LARGE SCALE GENOMIC DNA]</scope>
    <source>
        <strain evidence="1 2">ATCC 49655</strain>
    </source>
</reference>
<dbReference type="STRING" id="1122169.Lsha_0811"/>
<dbReference type="PATRIC" id="fig|1122169.6.peg.936"/>
<evidence type="ECO:0000313" key="1">
    <source>
        <dbReference type="EMBL" id="KTD62779.1"/>
    </source>
</evidence>
<dbReference type="RefSeq" id="WP_018577510.1">
    <property type="nucleotide sequence ID" value="NZ_KB892404.1"/>
</dbReference>
<accession>A0A0W0Z0Y4</accession>
<keyword evidence="2" id="KW-1185">Reference proteome</keyword>
<comment type="caution">
    <text evidence="1">The sequence shown here is derived from an EMBL/GenBank/DDBJ whole genome shotgun (WGS) entry which is preliminary data.</text>
</comment>
<dbReference type="EMBL" id="LNYW01000029">
    <property type="protein sequence ID" value="KTD62779.1"/>
    <property type="molecule type" value="Genomic_DNA"/>
</dbReference>
<dbReference type="Proteomes" id="UP000054600">
    <property type="component" value="Unassembled WGS sequence"/>
</dbReference>